<sequence>MIHCFTSAFAEAFARVSGWDQLYYLWEMLVMLWKLFLGLLRMLGGG</sequence>
<gene>
    <name evidence="2" type="ORF">SAMN05443245_2069</name>
</gene>
<keyword evidence="1" id="KW-1133">Transmembrane helix</keyword>
<evidence type="ECO:0000313" key="3">
    <source>
        <dbReference type="Proteomes" id="UP000183487"/>
    </source>
</evidence>
<accession>A0A1H1CBL6</accession>
<reference evidence="3" key="1">
    <citation type="submission" date="2016-10" db="EMBL/GenBank/DDBJ databases">
        <authorList>
            <person name="Varghese N."/>
        </authorList>
    </citation>
    <scope>NUCLEOTIDE SEQUENCE [LARGE SCALE GENOMIC DNA]</scope>
    <source>
        <strain evidence="3">GAS106B</strain>
    </source>
</reference>
<dbReference type="AlphaFoldDB" id="A0A1H1CBL6"/>
<protein>
    <submittedName>
        <fullName evidence="2">Uncharacterized protein</fullName>
    </submittedName>
</protein>
<keyword evidence="1" id="KW-0812">Transmembrane</keyword>
<evidence type="ECO:0000256" key="1">
    <source>
        <dbReference type="SAM" id="Phobius"/>
    </source>
</evidence>
<dbReference type="EMBL" id="FNKP01000001">
    <property type="protein sequence ID" value="SDQ61470.1"/>
    <property type="molecule type" value="Genomic_DNA"/>
</dbReference>
<organism evidence="2 3">
    <name type="scientific">Paraburkholderia fungorum</name>
    <dbReference type="NCBI Taxonomy" id="134537"/>
    <lineage>
        <taxon>Bacteria</taxon>
        <taxon>Pseudomonadati</taxon>
        <taxon>Pseudomonadota</taxon>
        <taxon>Betaproteobacteria</taxon>
        <taxon>Burkholderiales</taxon>
        <taxon>Burkholderiaceae</taxon>
        <taxon>Paraburkholderia</taxon>
    </lineage>
</organism>
<feature type="transmembrane region" description="Helical" evidence="1">
    <location>
        <begin position="24"/>
        <end position="43"/>
    </location>
</feature>
<name>A0A1H1CBL6_9BURK</name>
<keyword evidence="1" id="KW-0472">Membrane</keyword>
<proteinExistence type="predicted"/>
<dbReference type="Proteomes" id="UP000183487">
    <property type="component" value="Unassembled WGS sequence"/>
</dbReference>
<keyword evidence="3" id="KW-1185">Reference proteome</keyword>
<evidence type="ECO:0000313" key="2">
    <source>
        <dbReference type="EMBL" id="SDQ61470.1"/>
    </source>
</evidence>